<dbReference type="EMBL" id="MCGE01000005">
    <property type="protein sequence ID" value="ORZ21345.1"/>
    <property type="molecule type" value="Genomic_DNA"/>
</dbReference>
<evidence type="ECO:0000256" key="1">
    <source>
        <dbReference type="SAM" id="Phobius"/>
    </source>
</evidence>
<feature type="transmembrane region" description="Helical" evidence="1">
    <location>
        <begin position="247"/>
        <end position="267"/>
    </location>
</feature>
<name>A0A1X2IS68_9FUNG</name>
<proteinExistence type="predicted"/>
<keyword evidence="3" id="KW-1185">Reference proteome</keyword>
<feature type="transmembrane region" description="Helical" evidence="1">
    <location>
        <begin position="170"/>
        <end position="188"/>
    </location>
</feature>
<comment type="caution">
    <text evidence="2">The sequence shown here is derived from an EMBL/GenBank/DDBJ whole genome shotgun (WGS) entry which is preliminary data.</text>
</comment>
<feature type="transmembrane region" description="Helical" evidence="1">
    <location>
        <begin position="200"/>
        <end position="227"/>
    </location>
</feature>
<dbReference type="Pfam" id="PF14808">
    <property type="entry name" value="TMEM164"/>
    <property type="match status" value="1"/>
</dbReference>
<evidence type="ECO:0000313" key="2">
    <source>
        <dbReference type="EMBL" id="ORZ21345.1"/>
    </source>
</evidence>
<dbReference type="AlphaFoldDB" id="A0A1X2IS68"/>
<dbReference type="PANTHER" id="PTHR20948:SF2">
    <property type="entry name" value="TRANSMEMBRANE PROTEIN 164"/>
    <property type="match status" value="1"/>
</dbReference>
<feature type="transmembrane region" description="Helical" evidence="1">
    <location>
        <begin position="43"/>
        <end position="62"/>
    </location>
</feature>
<dbReference type="Proteomes" id="UP000193560">
    <property type="component" value="Unassembled WGS sequence"/>
</dbReference>
<feature type="transmembrane region" description="Helical" evidence="1">
    <location>
        <begin position="83"/>
        <end position="105"/>
    </location>
</feature>
<protein>
    <submittedName>
        <fullName evidence="2">TMEM164 family-domain-containing protein</fullName>
    </submittedName>
</protein>
<dbReference type="OrthoDB" id="17328at2759"/>
<accession>A0A1X2IS68</accession>
<dbReference type="InterPro" id="IPR026508">
    <property type="entry name" value="TMEM164"/>
</dbReference>
<dbReference type="PANTHER" id="PTHR20948">
    <property type="entry name" value="TRANSMEMBRANE PROTEIN 164"/>
    <property type="match status" value="1"/>
</dbReference>
<reference evidence="2 3" key="1">
    <citation type="submission" date="2016-07" db="EMBL/GenBank/DDBJ databases">
        <title>Pervasive Adenine N6-methylation of Active Genes in Fungi.</title>
        <authorList>
            <consortium name="DOE Joint Genome Institute"/>
            <person name="Mondo S.J."/>
            <person name="Dannebaum R.O."/>
            <person name="Kuo R.C."/>
            <person name="Labutti K."/>
            <person name="Haridas S."/>
            <person name="Kuo A."/>
            <person name="Salamov A."/>
            <person name="Ahrendt S.R."/>
            <person name="Lipzen A."/>
            <person name="Sullivan W."/>
            <person name="Andreopoulos W.B."/>
            <person name="Clum A."/>
            <person name="Lindquist E."/>
            <person name="Daum C."/>
            <person name="Ramamoorthy G.K."/>
            <person name="Gryganskyi A."/>
            <person name="Culley D."/>
            <person name="Magnuson J.K."/>
            <person name="James T.Y."/>
            <person name="O'Malley M.A."/>
            <person name="Stajich J.E."/>
            <person name="Spatafora J.W."/>
            <person name="Visel A."/>
            <person name="Grigoriev I.V."/>
        </authorList>
    </citation>
    <scope>NUCLEOTIDE SEQUENCE [LARGE SCALE GENOMIC DNA]</scope>
    <source>
        <strain evidence="2 3">NRRL 1336</strain>
    </source>
</reference>
<keyword evidence="1" id="KW-0812">Transmembrane</keyword>
<sequence>MLRILSEAVKAWSFDFPPYHLTDFEDSLGGAWYVSPTQHALELVILVPIFTGLTLYFGNRAWGKHTGAYKLLNSKHAVPEASVLERILLVLMVGSFGITCAHKAVTQTLLFLMQPCHASALLLIIVMMWPFKQYQLIPRLLLNIYYYTLWGAILALVFPDLRDHDMLGEVFNFFLEHSLILILPMYLISNPRYVTLPPSLDMALFSFFLYAFYHSPVLHLFSLWSGYNLNYSLVPPALGFLIQAGPSYRYIMYTAALLNMFWTRYLVMETYHTLVQRMRQQRKLKSC</sequence>
<feature type="transmembrane region" description="Helical" evidence="1">
    <location>
        <begin position="111"/>
        <end position="131"/>
    </location>
</feature>
<feature type="transmembrane region" description="Helical" evidence="1">
    <location>
        <begin position="140"/>
        <end position="158"/>
    </location>
</feature>
<keyword evidence="1" id="KW-1133">Transmembrane helix</keyword>
<keyword evidence="1" id="KW-0472">Membrane</keyword>
<organism evidence="2 3">
    <name type="scientific">Absidia repens</name>
    <dbReference type="NCBI Taxonomy" id="90262"/>
    <lineage>
        <taxon>Eukaryota</taxon>
        <taxon>Fungi</taxon>
        <taxon>Fungi incertae sedis</taxon>
        <taxon>Mucoromycota</taxon>
        <taxon>Mucoromycotina</taxon>
        <taxon>Mucoromycetes</taxon>
        <taxon>Mucorales</taxon>
        <taxon>Cunninghamellaceae</taxon>
        <taxon>Absidia</taxon>
    </lineage>
</organism>
<gene>
    <name evidence="2" type="ORF">BCR42DRAFT_407344</name>
</gene>
<evidence type="ECO:0000313" key="3">
    <source>
        <dbReference type="Proteomes" id="UP000193560"/>
    </source>
</evidence>